<dbReference type="RefSeq" id="XP_035677397.1">
    <property type="nucleotide sequence ID" value="XM_035821504.1"/>
</dbReference>
<reference evidence="5" key="1">
    <citation type="journal article" date="2020" name="Nat. Ecol. Evol.">
        <title>Deeply conserved synteny resolves early events in vertebrate evolution.</title>
        <authorList>
            <person name="Simakov O."/>
            <person name="Marletaz F."/>
            <person name="Yue J.X."/>
            <person name="O'Connell B."/>
            <person name="Jenkins J."/>
            <person name="Brandt A."/>
            <person name="Calef R."/>
            <person name="Tung C.H."/>
            <person name="Huang T.K."/>
            <person name="Schmutz J."/>
            <person name="Satoh N."/>
            <person name="Yu J.K."/>
            <person name="Putnam N.H."/>
            <person name="Green R.E."/>
            <person name="Rokhsar D.S."/>
        </authorList>
    </citation>
    <scope>NUCLEOTIDE SEQUENCE [LARGE SCALE GENOMIC DNA]</scope>
    <source>
        <strain evidence="5">S238N-H82</strain>
    </source>
</reference>
<gene>
    <name evidence="6" type="primary">LOC118416407</name>
</gene>
<dbReference type="OrthoDB" id="300641at2759"/>
<dbReference type="InterPro" id="IPR002884">
    <property type="entry name" value="P_dom"/>
</dbReference>
<name>A0A9J7L7C0_BRAFL</name>
<keyword evidence="5" id="KW-1185">Reference proteome</keyword>
<dbReference type="KEGG" id="bfo:118416407"/>
<dbReference type="PROSITE" id="PS51829">
    <property type="entry name" value="P_HOMO_B"/>
    <property type="match status" value="1"/>
</dbReference>
<evidence type="ECO:0000313" key="5">
    <source>
        <dbReference type="Proteomes" id="UP000001554"/>
    </source>
</evidence>
<dbReference type="InterPro" id="IPR008979">
    <property type="entry name" value="Galactose-bd-like_sf"/>
</dbReference>
<reference evidence="6" key="2">
    <citation type="submission" date="2025-08" db="UniProtKB">
        <authorList>
            <consortium name="RefSeq"/>
        </authorList>
    </citation>
    <scope>IDENTIFICATION</scope>
    <source>
        <strain evidence="6">S238N-H82</strain>
        <tissue evidence="6">Testes</tissue>
    </source>
</reference>
<dbReference type="PANTHER" id="PTHR42884:SF31">
    <property type="entry name" value="PROPROTEIN CONVERTASE SUBTILISIN_KEXIN TYPE 5"/>
    <property type="match status" value="1"/>
</dbReference>
<dbReference type="PANTHER" id="PTHR42884">
    <property type="entry name" value="PROPROTEIN CONVERTASE SUBTILISIN/KEXIN-RELATED"/>
    <property type="match status" value="1"/>
</dbReference>
<proteinExistence type="predicted"/>
<evidence type="ECO:0000256" key="2">
    <source>
        <dbReference type="ARBA" id="ARBA00022801"/>
    </source>
</evidence>
<dbReference type="Pfam" id="PF01483">
    <property type="entry name" value="P_proprotein"/>
    <property type="match status" value="1"/>
</dbReference>
<organism evidence="5 6">
    <name type="scientific">Branchiostoma floridae</name>
    <name type="common">Florida lancelet</name>
    <name type="synonym">Amphioxus</name>
    <dbReference type="NCBI Taxonomy" id="7739"/>
    <lineage>
        <taxon>Eukaryota</taxon>
        <taxon>Metazoa</taxon>
        <taxon>Chordata</taxon>
        <taxon>Cephalochordata</taxon>
        <taxon>Leptocardii</taxon>
        <taxon>Amphioxiformes</taxon>
        <taxon>Branchiostomatidae</taxon>
        <taxon>Branchiostoma</taxon>
    </lineage>
</organism>
<keyword evidence="3" id="KW-0720">Serine protease</keyword>
<keyword evidence="1" id="KW-0645">Protease</keyword>
<keyword evidence="2" id="KW-0378">Hydrolase</keyword>
<dbReference type="AlphaFoldDB" id="A0A9J7L7C0"/>
<dbReference type="GO" id="GO:0004252">
    <property type="term" value="F:serine-type endopeptidase activity"/>
    <property type="evidence" value="ECO:0007669"/>
    <property type="project" value="InterPro"/>
</dbReference>
<dbReference type="Gene3D" id="2.60.120.260">
    <property type="entry name" value="Galactose-binding domain-like"/>
    <property type="match status" value="1"/>
</dbReference>
<dbReference type="SUPFAM" id="SSF49785">
    <property type="entry name" value="Galactose-binding domain-like"/>
    <property type="match status" value="1"/>
</dbReference>
<evidence type="ECO:0000313" key="6">
    <source>
        <dbReference type="RefSeq" id="XP_035677397.1"/>
    </source>
</evidence>
<protein>
    <submittedName>
        <fullName evidence="6">Endoprotease bli-like</fullName>
    </submittedName>
</protein>
<evidence type="ECO:0000259" key="4">
    <source>
        <dbReference type="PROSITE" id="PS51829"/>
    </source>
</evidence>
<evidence type="ECO:0000256" key="3">
    <source>
        <dbReference type="ARBA" id="ARBA00022825"/>
    </source>
</evidence>
<sequence>MRDLVQVIPREGQLETNVTVSPKNCENGTIQQLEHVLLTVNITFPRRGHLRIAITTPENTTSVIVPGRPTDEEPDLAWTFMTIHHWGERTEGTWLLHVENTHPHLNNAGVLHDWELKFHGTIDTAVQDGEVDSSIGPVCCDFFVRDSAAITHSTTLTLINLVLVLLFHNTQ</sequence>
<dbReference type="GeneID" id="118416407"/>
<dbReference type="FunFam" id="2.60.120.260:FF:000026">
    <property type="entry name" value="proprotein convertase subtilisin/kexin type 7"/>
    <property type="match status" value="1"/>
</dbReference>
<evidence type="ECO:0000256" key="1">
    <source>
        <dbReference type="ARBA" id="ARBA00022670"/>
    </source>
</evidence>
<feature type="domain" description="P/Homo B" evidence="4">
    <location>
        <begin position="1"/>
        <end position="124"/>
    </location>
</feature>
<dbReference type="Proteomes" id="UP000001554">
    <property type="component" value="Chromosome 5"/>
</dbReference>
<dbReference type="GO" id="GO:0006508">
    <property type="term" value="P:proteolysis"/>
    <property type="evidence" value="ECO:0007669"/>
    <property type="project" value="UniProtKB-KW"/>
</dbReference>
<accession>A0A9J7L7C0</accession>